<name>A0ACC1XJZ1_MELAZ</name>
<dbReference type="EMBL" id="CM051401">
    <property type="protein sequence ID" value="KAJ4711774.1"/>
    <property type="molecule type" value="Genomic_DNA"/>
</dbReference>
<sequence length="396" mass="43138">MRKYSLVDARHRDELAAPSQKLIEAALSGDGDSVTACLKMSLPSLRLLIRVMCRLPANFCQLELMLTRSCFGVLQLLLQLVKVILSFLTCFSRLVHLNQLVKMLCLKLAFGVGPTGRYKCMLVILHISFSLGAICSLITPCCVKNGVDVNLVNRVLLHLFKPALHANVDCTPLVAAIVNWQVSMVKYLLEAGAITGCYVRIGAWSWDIFSAEELRVGTCLGRTLLSPAILCQNPHAACVLLNSSADVEFPVRTKKGHESCPLHLAARIGCIPILKQLILHGCQIDSRTETGDTALMLAAKADQADCFLELIISGADLGLCSPCCTLLPGTRNSELLQKMLQHSTEDINKCLTPVMIAAKAGHIEAFRLLINYGADISTKSRDGQPVVPILKQHVST</sequence>
<reference evidence="1 2" key="1">
    <citation type="journal article" date="2023" name="Science">
        <title>Complex scaffold remodeling in plant triterpene biosynthesis.</title>
        <authorList>
            <person name="De La Pena R."/>
            <person name="Hodgson H."/>
            <person name="Liu J.C."/>
            <person name="Stephenson M.J."/>
            <person name="Martin A.C."/>
            <person name="Owen C."/>
            <person name="Harkess A."/>
            <person name="Leebens-Mack J."/>
            <person name="Jimenez L.E."/>
            <person name="Osbourn A."/>
            <person name="Sattely E.S."/>
        </authorList>
    </citation>
    <scope>NUCLEOTIDE SEQUENCE [LARGE SCALE GENOMIC DNA]</scope>
    <source>
        <strain evidence="2">cv. JPN11</strain>
        <tissue evidence="1">Leaf</tissue>
    </source>
</reference>
<accession>A0ACC1XJZ1</accession>
<keyword evidence="2" id="KW-1185">Reference proteome</keyword>
<evidence type="ECO:0000313" key="1">
    <source>
        <dbReference type="EMBL" id="KAJ4711774.1"/>
    </source>
</evidence>
<gene>
    <name evidence="1" type="ORF">OWV82_014130</name>
</gene>
<protein>
    <submittedName>
        <fullName evidence="1">Ankyrin repeat-containing protein</fullName>
    </submittedName>
</protein>
<dbReference type="Proteomes" id="UP001164539">
    <property type="component" value="Chromosome 8"/>
</dbReference>
<organism evidence="1 2">
    <name type="scientific">Melia azedarach</name>
    <name type="common">Chinaberry tree</name>
    <dbReference type="NCBI Taxonomy" id="155640"/>
    <lineage>
        <taxon>Eukaryota</taxon>
        <taxon>Viridiplantae</taxon>
        <taxon>Streptophyta</taxon>
        <taxon>Embryophyta</taxon>
        <taxon>Tracheophyta</taxon>
        <taxon>Spermatophyta</taxon>
        <taxon>Magnoliopsida</taxon>
        <taxon>eudicotyledons</taxon>
        <taxon>Gunneridae</taxon>
        <taxon>Pentapetalae</taxon>
        <taxon>rosids</taxon>
        <taxon>malvids</taxon>
        <taxon>Sapindales</taxon>
        <taxon>Meliaceae</taxon>
        <taxon>Melia</taxon>
    </lineage>
</organism>
<proteinExistence type="predicted"/>
<evidence type="ECO:0000313" key="2">
    <source>
        <dbReference type="Proteomes" id="UP001164539"/>
    </source>
</evidence>
<comment type="caution">
    <text evidence="1">The sequence shown here is derived from an EMBL/GenBank/DDBJ whole genome shotgun (WGS) entry which is preliminary data.</text>
</comment>